<dbReference type="EC" id="7.1.1.9" evidence="17"/>
<keyword evidence="3 16" id="KW-0813">Transport</keyword>
<feature type="domain" description="Cytochrome c" evidence="22">
    <location>
        <begin position="251"/>
        <end position="342"/>
    </location>
</feature>
<dbReference type="EMBL" id="JACCCU010000002">
    <property type="protein sequence ID" value="NYF90670.1"/>
    <property type="molecule type" value="Genomic_DNA"/>
</dbReference>
<keyword evidence="9 16" id="KW-0249">Electron transport</keyword>
<feature type="transmembrane region" description="Helical" evidence="18">
    <location>
        <begin position="46"/>
        <end position="66"/>
    </location>
</feature>
<evidence type="ECO:0000259" key="20">
    <source>
        <dbReference type="PROSITE" id="PS50857"/>
    </source>
</evidence>
<protein>
    <recommendedName>
        <fullName evidence="17">Cytochrome c oxidase subunit 2</fullName>
        <ecNumber evidence="17">7.1.1.9</ecNumber>
    </recommendedName>
</protein>
<evidence type="ECO:0000256" key="10">
    <source>
        <dbReference type="ARBA" id="ARBA00022989"/>
    </source>
</evidence>
<name>A0A852VGA9_9BACT</name>
<reference evidence="23 24" key="1">
    <citation type="submission" date="2020-07" db="EMBL/GenBank/DDBJ databases">
        <title>Genomic Encyclopedia of Type Strains, Phase IV (KMG-V): Genome sequencing to study the core and pangenomes of soil and plant-associated prokaryotes.</title>
        <authorList>
            <person name="Whitman W."/>
        </authorList>
    </citation>
    <scope>NUCLEOTIDE SEQUENCE [LARGE SCALE GENOMIC DNA]</scope>
    <source>
        <strain evidence="23 24">M8UP22</strain>
    </source>
</reference>
<evidence type="ECO:0000256" key="9">
    <source>
        <dbReference type="ARBA" id="ARBA00022982"/>
    </source>
</evidence>
<dbReference type="InterPro" id="IPR011759">
    <property type="entry name" value="Cyt_c_oxidase_su2_TM_dom"/>
</dbReference>
<evidence type="ECO:0000256" key="15">
    <source>
        <dbReference type="PROSITE-ProRule" id="PRU00433"/>
    </source>
</evidence>
<sequence>MPAWILRGAAFSLSLVAGTAFAQTPTNVFDPAGTPARSTFGLSMLVLSITLVIFLIVAGLLLYALIRFRHRPTDSNREPAQIYGSNQIELSWTVIPILIVVTLFLTTTRVILGTQAIPKPASAMDVTVIGHQFWWEYRYPKSGVVTANELHVPISDPASPTPTYLTMSSADVSHSFWVPRLAGKMDLIPNRVNTMWIDPEATGLYLGQCAQYCGTQHAKMLLRVYAQSPQEFAAWIEQQNKPAQQEFPGNPAATEGQAVFMKNACINCHTVKGTVATGRFGPDLTHLASRDTIASGPIQNTPENLKKWVEDPNTMKPGSLMPAMHLNDHDLDVITAYLSQLH</sequence>
<evidence type="ECO:0000256" key="13">
    <source>
        <dbReference type="ARBA" id="ARBA00023136"/>
    </source>
</evidence>
<feature type="chain" id="PRO_5032914191" description="Cytochrome c oxidase subunit 2" evidence="19">
    <location>
        <begin position="23"/>
        <end position="342"/>
    </location>
</feature>
<keyword evidence="13 18" id="KW-0472">Membrane</keyword>
<dbReference type="GO" id="GO:0005886">
    <property type="term" value="C:plasma membrane"/>
    <property type="evidence" value="ECO:0007669"/>
    <property type="project" value="UniProtKB-SubCell"/>
</dbReference>
<comment type="cofactor">
    <cofactor evidence="17">
        <name>Cu cation</name>
        <dbReference type="ChEBI" id="CHEBI:23378"/>
    </cofactor>
    <text evidence="17">Binds a copper A center.</text>
</comment>
<dbReference type="InterPro" id="IPR008972">
    <property type="entry name" value="Cupredoxin"/>
</dbReference>
<dbReference type="PROSITE" id="PS50999">
    <property type="entry name" value="COX2_TM"/>
    <property type="match status" value="1"/>
</dbReference>
<keyword evidence="4 15" id="KW-0349">Heme</keyword>
<evidence type="ECO:0000256" key="14">
    <source>
        <dbReference type="ARBA" id="ARBA00024688"/>
    </source>
</evidence>
<dbReference type="Gene3D" id="2.60.40.420">
    <property type="entry name" value="Cupredoxins - blue copper proteins"/>
    <property type="match status" value="1"/>
</dbReference>
<keyword evidence="10 18" id="KW-1133">Transmembrane helix</keyword>
<evidence type="ECO:0000256" key="19">
    <source>
        <dbReference type="SAM" id="SignalP"/>
    </source>
</evidence>
<dbReference type="PROSITE" id="PS51007">
    <property type="entry name" value="CYTC"/>
    <property type="match status" value="1"/>
</dbReference>
<keyword evidence="8" id="KW-1278">Translocase</keyword>
<dbReference type="InterPro" id="IPR014222">
    <property type="entry name" value="Cyt_c_oxidase_su2"/>
</dbReference>
<dbReference type="Gene3D" id="1.10.287.90">
    <property type="match status" value="1"/>
</dbReference>
<evidence type="ECO:0000256" key="2">
    <source>
        <dbReference type="ARBA" id="ARBA00007866"/>
    </source>
</evidence>
<keyword evidence="5 16" id="KW-0679">Respiratory chain</keyword>
<dbReference type="InterPro" id="IPR034236">
    <property type="entry name" value="CuRO_CcO_Caa3_II"/>
</dbReference>
<feature type="transmembrane region" description="Helical" evidence="18">
    <location>
        <begin position="87"/>
        <end position="105"/>
    </location>
</feature>
<accession>A0A852VGA9</accession>
<dbReference type="NCBIfam" id="TIGR02866">
    <property type="entry name" value="CoxB"/>
    <property type="match status" value="1"/>
</dbReference>
<dbReference type="GO" id="GO:0004129">
    <property type="term" value="F:cytochrome-c oxidase activity"/>
    <property type="evidence" value="ECO:0007669"/>
    <property type="project" value="UniProtKB-EC"/>
</dbReference>
<evidence type="ECO:0000256" key="6">
    <source>
        <dbReference type="ARBA" id="ARBA00022692"/>
    </source>
</evidence>
<dbReference type="Pfam" id="PF00034">
    <property type="entry name" value="Cytochrom_C"/>
    <property type="match status" value="1"/>
</dbReference>
<dbReference type="InterPro" id="IPR045187">
    <property type="entry name" value="CcO_II"/>
</dbReference>
<evidence type="ECO:0000256" key="8">
    <source>
        <dbReference type="ARBA" id="ARBA00022967"/>
    </source>
</evidence>
<dbReference type="SUPFAM" id="SSF49503">
    <property type="entry name" value="Cupredoxins"/>
    <property type="match status" value="1"/>
</dbReference>
<dbReference type="AlphaFoldDB" id="A0A852VGA9"/>
<evidence type="ECO:0000256" key="16">
    <source>
        <dbReference type="RuleBase" id="RU000456"/>
    </source>
</evidence>
<comment type="similarity">
    <text evidence="2 16">Belongs to the cytochrome c oxidase subunit 2 family.</text>
</comment>
<comment type="subcellular location">
    <subcellularLocation>
        <location evidence="16">Cell membrane</location>
        <topology evidence="16">Multi-pass membrane protein</topology>
    </subcellularLocation>
    <subcellularLocation>
        <location evidence="1">Membrane</location>
        <topology evidence="1">Multi-pass membrane protein</topology>
    </subcellularLocation>
</comment>
<evidence type="ECO:0000313" key="23">
    <source>
        <dbReference type="EMBL" id="NYF90670.1"/>
    </source>
</evidence>
<dbReference type="Pfam" id="PF00116">
    <property type="entry name" value="COX2"/>
    <property type="match status" value="1"/>
</dbReference>
<dbReference type="GO" id="GO:0042773">
    <property type="term" value="P:ATP synthesis coupled electron transport"/>
    <property type="evidence" value="ECO:0007669"/>
    <property type="project" value="TreeGrafter"/>
</dbReference>
<keyword evidence="11 15" id="KW-0408">Iron</keyword>
<dbReference type="PRINTS" id="PR01166">
    <property type="entry name" value="CYCOXIDASEII"/>
</dbReference>
<dbReference type="InterPro" id="IPR036257">
    <property type="entry name" value="Cyt_c_oxidase_su2_TM_sf"/>
</dbReference>
<dbReference type="SUPFAM" id="SSF81464">
    <property type="entry name" value="Cytochrome c oxidase subunit II-like, transmembrane region"/>
    <property type="match status" value="1"/>
</dbReference>
<dbReference type="InterPro" id="IPR001505">
    <property type="entry name" value="Copper_CuA"/>
</dbReference>
<dbReference type="GO" id="GO:0005507">
    <property type="term" value="F:copper ion binding"/>
    <property type="evidence" value="ECO:0007669"/>
    <property type="project" value="InterPro"/>
</dbReference>
<dbReference type="PROSITE" id="PS00078">
    <property type="entry name" value="COX2"/>
    <property type="match status" value="1"/>
</dbReference>
<dbReference type="PANTHER" id="PTHR22888">
    <property type="entry name" value="CYTOCHROME C OXIDASE, SUBUNIT II"/>
    <property type="match status" value="1"/>
</dbReference>
<feature type="domain" description="Cytochrome oxidase subunit II transmembrane region profile" evidence="21">
    <location>
        <begin position="20"/>
        <end position="118"/>
    </location>
</feature>
<feature type="signal peptide" evidence="19">
    <location>
        <begin position="1"/>
        <end position="22"/>
    </location>
</feature>
<dbReference type="InterPro" id="IPR002429">
    <property type="entry name" value="CcO_II-like_C"/>
</dbReference>
<dbReference type="GO" id="GO:0016491">
    <property type="term" value="F:oxidoreductase activity"/>
    <property type="evidence" value="ECO:0007669"/>
    <property type="project" value="UniProtKB-KW"/>
</dbReference>
<evidence type="ECO:0000256" key="17">
    <source>
        <dbReference type="RuleBase" id="RU004024"/>
    </source>
</evidence>
<evidence type="ECO:0000256" key="1">
    <source>
        <dbReference type="ARBA" id="ARBA00004141"/>
    </source>
</evidence>
<evidence type="ECO:0000313" key="24">
    <source>
        <dbReference type="Proteomes" id="UP000564385"/>
    </source>
</evidence>
<evidence type="ECO:0000256" key="18">
    <source>
        <dbReference type="SAM" id="Phobius"/>
    </source>
</evidence>
<keyword evidence="12 17" id="KW-0186">Copper</keyword>
<organism evidence="23 24">
    <name type="scientific">Tunturiibacter lichenicola</name>
    <dbReference type="NCBI Taxonomy" id="2051959"/>
    <lineage>
        <taxon>Bacteria</taxon>
        <taxon>Pseudomonadati</taxon>
        <taxon>Acidobacteriota</taxon>
        <taxon>Terriglobia</taxon>
        <taxon>Terriglobales</taxon>
        <taxon>Acidobacteriaceae</taxon>
        <taxon>Tunturiibacter</taxon>
    </lineage>
</organism>
<feature type="domain" description="Cytochrome oxidase subunit II copper A binding" evidence="20">
    <location>
        <begin position="121"/>
        <end position="238"/>
    </location>
</feature>
<proteinExistence type="inferred from homology"/>
<evidence type="ECO:0000259" key="22">
    <source>
        <dbReference type="PROSITE" id="PS51007"/>
    </source>
</evidence>
<dbReference type="InterPro" id="IPR036909">
    <property type="entry name" value="Cyt_c-like_dom_sf"/>
</dbReference>
<evidence type="ECO:0000256" key="5">
    <source>
        <dbReference type="ARBA" id="ARBA00022660"/>
    </source>
</evidence>
<evidence type="ECO:0000256" key="12">
    <source>
        <dbReference type="ARBA" id="ARBA00023008"/>
    </source>
</evidence>
<evidence type="ECO:0000256" key="4">
    <source>
        <dbReference type="ARBA" id="ARBA00022617"/>
    </source>
</evidence>
<keyword evidence="7 15" id="KW-0479">Metal-binding</keyword>
<dbReference type="PANTHER" id="PTHR22888:SF9">
    <property type="entry name" value="CYTOCHROME C OXIDASE SUBUNIT 2"/>
    <property type="match status" value="1"/>
</dbReference>
<comment type="function">
    <text evidence="14 17">Subunits I and II form the functional core of the enzyme complex. Electrons originating in cytochrome c are transferred via heme a and Cu(A) to the binuclear center formed by heme a3 and Cu(B).</text>
</comment>
<keyword evidence="23" id="KW-0560">Oxidoreductase</keyword>
<keyword evidence="19" id="KW-0732">Signal</keyword>
<evidence type="ECO:0000259" key="21">
    <source>
        <dbReference type="PROSITE" id="PS50999"/>
    </source>
</evidence>
<comment type="caution">
    <text evidence="23">The sequence shown here is derived from an EMBL/GenBank/DDBJ whole genome shotgun (WGS) entry which is preliminary data.</text>
</comment>
<gene>
    <name evidence="23" type="ORF">HDF08_002772</name>
</gene>
<evidence type="ECO:0000256" key="3">
    <source>
        <dbReference type="ARBA" id="ARBA00022448"/>
    </source>
</evidence>
<comment type="catalytic activity">
    <reaction evidence="17">
        <text>4 Fe(II)-[cytochrome c] + O2 + 8 H(+)(in) = 4 Fe(III)-[cytochrome c] + 2 H2O + 4 H(+)(out)</text>
        <dbReference type="Rhea" id="RHEA:11436"/>
        <dbReference type="Rhea" id="RHEA-COMP:10350"/>
        <dbReference type="Rhea" id="RHEA-COMP:14399"/>
        <dbReference type="ChEBI" id="CHEBI:15377"/>
        <dbReference type="ChEBI" id="CHEBI:15378"/>
        <dbReference type="ChEBI" id="CHEBI:15379"/>
        <dbReference type="ChEBI" id="CHEBI:29033"/>
        <dbReference type="ChEBI" id="CHEBI:29034"/>
        <dbReference type="EC" id="7.1.1.9"/>
    </reaction>
</comment>
<dbReference type="InterPro" id="IPR009056">
    <property type="entry name" value="Cyt_c-like_dom"/>
</dbReference>
<dbReference type="Proteomes" id="UP000564385">
    <property type="component" value="Unassembled WGS sequence"/>
</dbReference>
<dbReference type="PROSITE" id="PS50857">
    <property type="entry name" value="COX2_CUA"/>
    <property type="match status" value="1"/>
</dbReference>
<keyword evidence="6 16" id="KW-0812">Transmembrane</keyword>
<dbReference type="Pfam" id="PF02790">
    <property type="entry name" value="COX2_TM"/>
    <property type="match status" value="1"/>
</dbReference>
<evidence type="ECO:0000256" key="11">
    <source>
        <dbReference type="ARBA" id="ARBA00023004"/>
    </source>
</evidence>
<evidence type="ECO:0000256" key="7">
    <source>
        <dbReference type="ARBA" id="ARBA00022723"/>
    </source>
</evidence>
<dbReference type="GO" id="GO:0020037">
    <property type="term" value="F:heme binding"/>
    <property type="evidence" value="ECO:0007669"/>
    <property type="project" value="InterPro"/>
</dbReference>
<dbReference type="SUPFAM" id="SSF46626">
    <property type="entry name" value="Cytochrome c"/>
    <property type="match status" value="1"/>
</dbReference>
<dbReference type="CDD" id="cd04213">
    <property type="entry name" value="CuRO_CcO_Caa3_II"/>
    <property type="match status" value="1"/>
</dbReference>